<accession>A0A552H4M1</accession>
<dbReference type="EMBL" id="SFAZ01000350">
    <property type="protein sequence ID" value="TRU66170.1"/>
    <property type="molecule type" value="Genomic_DNA"/>
</dbReference>
<dbReference type="AlphaFoldDB" id="A0A552H4M1"/>
<name>A0A552H4M1_MICVR</name>
<evidence type="ECO:0000313" key="1">
    <source>
        <dbReference type="EMBL" id="TRU66170.1"/>
    </source>
</evidence>
<comment type="caution">
    <text evidence="1">The sequence shown here is derived from an EMBL/GenBank/DDBJ whole genome shotgun (WGS) entry which is preliminary data.</text>
</comment>
<proteinExistence type="predicted"/>
<organism evidence="1 2">
    <name type="scientific">Microcystis viridis Mv_BB_P_19951000_S68D</name>
    <dbReference type="NCBI Taxonomy" id="2486270"/>
    <lineage>
        <taxon>Bacteria</taxon>
        <taxon>Bacillati</taxon>
        <taxon>Cyanobacteriota</taxon>
        <taxon>Cyanophyceae</taxon>
        <taxon>Oscillatoriophycideae</taxon>
        <taxon>Chroococcales</taxon>
        <taxon>Microcystaceae</taxon>
        <taxon>Microcystis</taxon>
    </lineage>
</organism>
<reference evidence="1 2" key="1">
    <citation type="submission" date="2019-01" db="EMBL/GenBank/DDBJ databases">
        <title>Coherence of Microcystis species and biogeography revealed through population genomics.</title>
        <authorList>
            <person name="Perez-Carrascal O.M."/>
            <person name="Terrat Y."/>
            <person name="Giani A."/>
            <person name="Fortin N."/>
            <person name="Tromas N."/>
            <person name="Shapiro B.J."/>
        </authorList>
    </citation>
    <scope>NUCLEOTIDE SEQUENCE [LARGE SCALE GENOMIC DNA]</scope>
    <source>
        <strain evidence="1">Mv_BB_P_19951000_S68D</strain>
    </source>
</reference>
<protein>
    <submittedName>
        <fullName evidence="1">Uncharacterized protein</fullName>
    </submittedName>
</protein>
<sequence length="79" mass="9356">MLYLVILCNFMPIFLIFEPSKINYARGLLYHFSKVMTEMVMPGASQFCRNIYITFWAHAVRPYHWRNNIIVGANCLRPL</sequence>
<evidence type="ECO:0000313" key="2">
    <source>
        <dbReference type="Proteomes" id="UP000320674"/>
    </source>
</evidence>
<gene>
    <name evidence="1" type="ORF">EWV77_24955</name>
</gene>
<dbReference type="Proteomes" id="UP000320674">
    <property type="component" value="Unassembled WGS sequence"/>
</dbReference>